<proteinExistence type="predicted"/>
<sequence>MRTAAGSVVRKGGRGKATCGFCELVVPQSQCVKYQGHCLCHECVEFADESGYEPKVLATMKAKAPGKWKEKKATKGEWKAGKQKAEDTRGFPTEEVYGETVQESSLTEEYTFQPRDDFKDEHDCLPDQAKVVTLRVTNAQGEDSFGVVILQDVVKPPTPAVKTTRRLVRRTPVMTKAMHYYKSQASTLFENMSADRARAFGQRFGNKYQPKSKKFTAYSRDKIRMLVKKNLARPEGLRRMAAMSAAARAADSEAKAQAPQPSPGASPGAIGPPPKRAKSGSLAAPSIAETCAGLTEREGRLKPPEYWHETLTPSKVFAGSPLKRQVGWARDCVKRVAGQGEAVKANHLEEHIDRIDICMQLMIDLGNETTTFDDLKCNLQKLAAAKVDFDSNIKSKLLGKRLYSSIIAFSSGDVDDACIADIVDTVMPFKFDKPVTADGEMVDGEPDVEMIATEHQEFDPMNVSMSTIDGTMQSRAALLLNVLLKEIAPATLKVGEGGQAASARLSGAMLDHFEKAVEDLPEVPPEAMDSLKVLRVTCAVCDTTCQVDFETIEEFFLQQERKCKGGLADLGVLLRMNGDWKPVYDMMKSTLQDAKKLMPKMFKQASVLRDLQKNVAAIALPNEAINEAFVIIKTCRELLRPGSGHVLEVACSGLLGTIYDVMFDKGGVVKGGGADYSKDALVAAEIMFKEGVKLKAMNEEFGERATHDIQAVIDQIGAKQLIDDIKHHLAGGAKDDTGKVDIEKVRIISGELEAVNETSLDDVAKGDIQTFCEDVWNNIKADDATDTAAIADLMVGIAEFTDGGMKNTFEAFYAACEAKSSQAAHAALSGEGESPGADDTGPKKMQAMKTLLLKKLELQNAADTIGQANIDPRIAAAVNEVNDYVTTSADKAMTTTETQLGSRLDLAQKWAKGGADGESWWESVSDATDLDEVLSKGATTVCSRKSDSYKEEIDANKTLQKAYEETASCFTRMVNPDIKKKATDITKSLAQSNALIDRAAKASKLQ</sequence>
<reference evidence="2" key="1">
    <citation type="submission" date="2023-10" db="EMBL/GenBank/DDBJ databases">
        <authorList>
            <person name="Chen Y."/>
            <person name="Shah S."/>
            <person name="Dougan E. K."/>
            <person name="Thang M."/>
            <person name="Chan C."/>
        </authorList>
    </citation>
    <scope>NUCLEOTIDE SEQUENCE [LARGE SCALE GENOMIC DNA]</scope>
</reference>
<organism evidence="2 3">
    <name type="scientific">Prorocentrum cordatum</name>
    <dbReference type="NCBI Taxonomy" id="2364126"/>
    <lineage>
        <taxon>Eukaryota</taxon>
        <taxon>Sar</taxon>
        <taxon>Alveolata</taxon>
        <taxon>Dinophyceae</taxon>
        <taxon>Prorocentrales</taxon>
        <taxon>Prorocentraceae</taxon>
        <taxon>Prorocentrum</taxon>
    </lineage>
</organism>
<gene>
    <name evidence="2" type="ORF">PCOR1329_LOCUS69572</name>
</gene>
<comment type="caution">
    <text evidence="2">The sequence shown here is derived from an EMBL/GenBank/DDBJ whole genome shotgun (WGS) entry which is preliminary data.</text>
</comment>
<name>A0ABN9WQA7_9DINO</name>
<feature type="compositionally biased region" description="Pro residues" evidence="1">
    <location>
        <begin position="260"/>
        <end position="274"/>
    </location>
</feature>
<evidence type="ECO:0000256" key="1">
    <source>
        <dbReference type="SAM" id="MobiDB-lite"/>
    </source>
</evidence>
<dbReference type="Proteomes" id="UP001189429">
    <property type="component" value="Unassembled WGS sequence"/>
</dbReference>
<feature type="compositionally biased region" description="Basic and acidic residues" evidence="1">
    <location>
        <begin position="68"/>
        <end position="89"/>
    </location>
</feature>
<keyword evidence="3" id="KW-1185">Reference proteome</keyword>
<feature type="region of interest" description="Disordered" evidence="1">
    <location>
        <begin position="68"/>
        <end position="94"/>
    </location>
</feature>
<accession>A0ABN9WQA7</accession>
<evidence type="ECO:0000313" key="2">
    <source>
        <dbReference type="EMBL" id="CAK0888872.1"/>
    </source>
</evidence>
<feature type="compositionally biased region" description="Low complexity" evidence="1">
    <location>
        <begin position="242"/>
        <end position="259"/>
    </location>
</feature>
<protein>
    <submittedName>
        <fullName evidence="2">Uncharacterized protein</fullName>
    </submittedName>
</protein>
<dbReference type="EMBL" id="CAUYUJ010019142">
    <property type="protein sequence ID" value="CAK0888872.1"/>
    <property type="molecule type" value="Genomic_DNA"/>
</dbReference>
<feature type="region of interest" description="Disordered" evidence="1">
    <location>
        <begin position="242"/>
        <end position="283"/>
    </location>
</feature>
<evidence type="ECO:0000313" key="3">
    <source>
        <dbReference type="Proteomes" id="UP001189429"/>
    </source>
</evidence>